<dbReference type="InterPro" id="IPR002575">
    <property type="entry name" value="Aminoglycoside_PTrfase"/>
</dbReference>
<dbReference type="Gene3D" id="3.90.1200.10">
    <property type="match status" value="1"/>
</dbReference>
<dbReference type="Proteomes" id="UP001595715">
    <property type="component" value="Unassembled WGS sequence"/>
</dbReference>
<reference evidence="3" key="1">
    <citation type="journal article" date="2019" name="Int. J. Syst. Evol. Microbiol.">
        <title>The Global Catalogue of Microorganisms (GCM) 10K type strain sequencing project: providing services to taxonomists for standard genome sequencing and annotation.</title>
        <authorList>
            <consortium name="The Broad Institute Genomics Platform"/>
            <consortium name="The Broad Institute Genome Sequencing Center for Infectious Disease"/>
            <person name="Wu L."/>
            <person name="Ma J."/>
        </authorList>
    </citation>
    <scope>NUCLEOTIDE SEQUENCE [LARGE SCALE GENOMIC DNA]</scope>
    <source>
        <strain evidence="3">IBRC-M 10987</strain>
    </source>
</reference>
<dbReference type="EC" id="2.7.1.-" evidence="2"/>
<dbReference type="EMBL" id="JBHSAM010000034">
    <property type="protein sequence ID" value="MFC4103277.1"/>
    <property type="molecule type" value="Genomic_DNA"/>
</dbReference>
<name>A0ABV8KBM3_9BACL</name>
<gene>
    <name evidence="2" type="ORF">ACFOZ8_27015</name>
</gene>
<dbReference type="InterPro" id="IPR011009">
    <property type="entry name" value="Kinase-like_dom_sf"/>
</dbReference>
<dbReference type="GO" id="GO:0016740">
    <property type="term" value="F:transferase activity"/>
    <property type="evidence" value="ECO:0007669"/>
    <property type="project" value="UniProtKB-KW"/>
</dbReference>
<dbReference type="RefSeq" id="WP_377721850.1">
    <property type="nucleotide sequence ID" value="NZ_JBHSAM010000034.1"/>
</dbReference>
<keyword evidence="2" id="KW-0808">Transferase</keyword>
<evidence type="ECO:0000313" key="3">
    <source>
        <dbReference type="Proteomes" id="UP001595715"/>
    </source>
</evidence>
<comment type="caution">
    <text evidence="2">The sequence shown here is derived from an EMBL/GenBank/DDBJ whole genome shotgun (WGS) entry which is preliminary data.</text>
</comment>
<evidence type="ECO:0000313" key="2">
    <source>
        <dbReference type="EMBL" id="MFC4103277.1"/>
    </source>
</evidence>
<sequence length="307" mass="34472">MRQSDFKQRSTIYVGLGNRRIERVVGSDGARYILKPEGGDGRERMVYERMLAAFPPIYPRLARAWTDEADEGAAWLLFEDLGELTHPHDPTLVEEAARRVAWWHSLPHRPIDPLPLRGQKPLLSEMAAEVGERQAPLQAFLLERGLAQAEIGDALRIAAGWRAPDEPLVFSHGDLHVGNYARVRGELYILDWEHAHWNYRTWDLYHLIDLSHPLHPRPSGLNWREKALDAYAEEAIRLGQSLDASALRADYYAAAVVFSLWMLGLIRQDLATGGGPWEKPKLLAQLDETLASLTGNTAAARAAGLRG</sequence>
<accession>A0ABV8KBM3</accession>
<dbReference type="SUPFAM" id="SSF56112">
    <property type="entry name" value="Protein kinase-like (PK-like)"/>
    <property type="match status" value="1"/>
</dbReference>
<keyword evidence="3" id="KW-1185">Reference proteome</keyword>
<protein>
    <submittedName>
        <fullName evidence="2">Aminoglycoside phosphotransferase family protein</fullName>
        <ecNumber evidence="2">2.7.1.-</ecNumber>
    </submittedName>
</protein>
<feature type="domain" description="Aminoglycoside phosphotransferase" evidence="1">
    <location>
        <begin position="16"/>
        <end position="231"/>
    </location>
</feature>
<evidence type="ECO:0000259" key="1">
    <source>
        <dbReference type="Pfam" id="PF01636"/>
    </source>
</evidence>
<dbReference type="Pfam" id="PF01636">
    <property type="entry name" value="APH"/>
    <property type="match status" value="1"/>
</dbReference>
<proteinExistence type="predicted"/>
<organism evidence="2 3">
    <name type="scientific">Paenibacillus xanthanilyticus</name>
    <dbReference type="NCBI Taxonomy" id="1783531"/>
    <lineage>
        <taxon>Bacteria</taxon>
        <taxon>Bacillati</taxon>
        <taxon>Bacillota</taxon>
        <taxon>Bacilli</taxon>
        <taxon>Bacillales</taxon>
        <taxon>Paenibacillaceae</taxon>
        <taxon>Paenibacillus</taxon>
    </lineage>
</organism>